<accession>A0ABR2RLK5</accession>
<organism evidence="1 2">
    <name type="scientific">Hibiscus sabdariffa</name>
    <name type="common">roselle</name>
    <dbReference type="NCBI Taxonomy" id="183260"/>
    <lineage>
        <taxon>Eukaryota</taxon>
        <taxon>Viridiplantae</taxon>
        <taxon>Streptophyta</taxon>
        <taxon>Embryophyta</taxon>
        <taxon>Tracheophyta</taxon>
        <taxon>Spermatophyta</taxon>
        <taxon>Magnoliopsida</taxon>
        <taxon>eudicotyledons</taxon>
        <taxon>Gunneridae</taxon>
        <taxon>Pentapetalae</taxon>
        <taxon>rosids</taxon>
        <taxon>malvids</taxon>
        <taxon>Malvales</taxon>
        <taxon>Malvaceae</taxon>
        <taxon>Malvoideae</taxon>
        <taxon>Hibiscus</taxon>
    </lineage>
</organism>
<sequence>MRDIDGRSIYVRSKDAVLQFFSLNEVGCLSTRLVLSTPSVDSISREKALSKELSTLLGAEEKFLRQKSRVQFIKHGDRNSAYFFRQVATRQSSNTIQVLHDSQGHKLNTFEGISAELVRHFSKALETSDPCVVQFPDEFFKEILGKELTRL</sequence>
<name>A0ABR2RLK5_9ROSI</name>
<protein>
    <submittedName>
        <fullName evidence="1">Uncharacterized protein</fullName>
    </submittedName>
</protein>
<reference evidence="1 2" key="1">
    <citation type="journal article" date="2024" name="G3 (Bethesda)">
        <title>Genome assembly of Hibiscus sabdariffa L. provides insights into metabolisms of medicinal natural products.</title>
        <authorList>
            <person name="Kim T."/>
        </authorList>
    </citation>
    <scope>NUCLEOTIDE SEQUENCE [LARGE SCALE GENOMIC DNA]</scope>
    <source>
        <strain evidence="1">TK-2024</strain>
        <tissue evidence="1">Old leaves</tissue>
    </source>
</reference>
<gene>
    <name evidence="1" type="ORF">V6N11_041835</name>
</gene>
<evidence type="ECO:0000313" key="2">
    <source>
        <dbReference type="Proteomes" id="UP001396334"/>
    </source>
</evidence>
<keyword evidence="2" id="KW-1185">Reference proteome</keyword>
<evidence type="ECO:0000313" key="1">
    <source>
        <dbReference type="EMBL" id="KAK9013842.1"/>
    </source>
</evidence>
<comment type="caution">
    <text evidence="1">The sequence shown here is derived from an EMBL/GenBank/DDBJ whole genome shotgun (WGS) entry which is preliminary data.</text>
</comment>
<dbReference type="Proteomes" id="UP001396334">
    <property type="component" value="Unassembled WGS sequence"/>
</dbReference>
<dbReference type="EMBL" id="JBBPBN010000022">
    <property type="protein sequence ID" value="KAK9013842.1"/>
    <property type="molecule type" value="Genomic_DNA"/>
</dbReference>
<proteinExistence type="predicted"/>